<dbReference type="InterPro" id="IPR036388">
    <property type="entry name" value="WH-like_DNA-bd_sf"/>
</dbReference>
<dbReference type="Gene3D" id="1.10.10.10">
    <property type="entry name" value="Winged helix-like DNA-binding domain superfamily/Winged helix DNA-binding domain"/>
    <property type="match status" value="1"/>
</dbReference>
<evidence type="ECO:0000256" key="1">
    <source>
        <dbReference type="ARBA" id="ARBA00009437"/>
    </source>
</evidence>
<evidence type="ECO:0000313" key="7">
    <source>
        <dbReference type="Proteomes" id="UP000239187"/>
    </source>
</evidence>
<dbReference type="InterPro" id="IPR000847">
    <property type="entry name" value="LysR_HTH_N"/>
</dbReference>
<reference evidence="6 7" key="1">
    <citation type="submission" date="2017-11" db="EMBL/GenBank/DDBJ databases">
        <title>Draft genome of Arthrobacter agilis strain UMCV2, a plant growth-promoting rhizobacterium and biocontrol capacity of phytopathogenic fungi.</title>
        <authorList>
            <person name="Martinez-Camara R."/>
            <person name="Santoyo G."/>
            <person name="Moreno-Hagelsieb G."/>
            <person name="Valencia-Cantero E."/>
        </authorList>
    </citation>
    <scope>NUCLEOTIDE SEQUENCE [LARGE SCALE GENOMIC DNA]</scope>
    <source>
        <strain evidence="6 7">UMCV2</strain>
    </source>
</reference>
<evidence type="ECO:0000256" key="4">
    <source>
        <dbReference type="ARBA" id="ARBA00023163"/>
    </source>
</evidence>
<keyword evidence="3" id="KW-0238">DNA-binding</keyword>
<dbReference type="SUPFAM" id="SSF53850">
    <property type="entry name" value="Periplasmic binding protein-like II"/>
    <property type="match status" value="1"/>
</dbReference>
<dbReference type="InterPro" id="IPR036390">
    <property type="entry name" value="WH_DNA-bd_sf"/>
</dbReference>
<proteinExistence type="inferred from homology"/>
<dbReference type="Pfam" id="PF03466">
    <property type="entry name" value="LysR_substrate"/>
    <property type="match status" value="1"/>
</dbReference>
<dbReference type="PANTHER" id="PTHR30346">
    <property type="entry name" value="TRANSCRIPTIONAL DUAL REGULATOR HCAR-RELATED"/>
    <property type="match status" value="1"/>
</dbReference>
<dbReference type="Gene3D" id="3.40.190.10">
    <property type="entry name" value="Periplasmic binding protein-like II"/>
    <property type="match status" value="2"/>
</dbReference>
<dbReference type="Proteomes" id="UP000239187">
    <property type="component" value="Chromosome"/>
</dbReference>
<keyword evidence="2" id="KW-0805">Transcription regulation</keyword>
<dbReference type="PANTHER" id="PTHR30346:SF29">
    <property type="entry name" value="LYSR SUBSTRATE-BINDING"/>
    <property type="match status" value="1"/>
</dbReference>
<dbReference type="InterPro" id="IPR005119">
    <property type="entry name" value="LysR_subst-bd"/>
</dbReference>
<dbReference type="SUPFAM" id="SSF46785">
    <property type="entry name" value="Winged helix' DNA-binding domain"/>
    <property type="match status" value="1"/>
</dbReference>
<evidence type="ECO:0000256" key="2">
    <source>
        <dbReference type="ARBA" id="ARBA00023015"/>
    </source>
</evidence>
<evidence type="ECO:0000259" key="5">
    <source>
        <dbReference type="PROSITE" id="PS50931"/>
    </source>
</evidence>
<feature type="domain" description="HTH lysR-type" evidence="5">
    <location>
        <begin position="1"/>
        <end position="58"/>
    </location>
</feature>
<dbReference type="RefSeq" id="WP_208739594.1">
    <property type="nucleotide sequence ID" value="NZ_CP024915.1"/>
</dbReference>
<dbReference type="PROSITE" id="PS50931">
    <property type="entry name" value="HTH_LYSR"/>
    <property type="match status" value="1"/>
</dbReference>
<protein>
    <submittedName>
        <fullName evidence="6">LysR family transcriptional regulator</fullName>
    </submittedName>
</protein>
<dbReference type="GO" id="GO:0003700">
    <property type="term" value="F:DNA-binding transcription factor activity"/>
    <property type="evidence" value="ECO:0007669"/>
    <property type="project" value="InterPro"/>
</dbReference>
<dbReference type="GO" id="GO:0032993">
    <property type="term" value="C:protein-DNA complex"/>
    <property type="evidence" value="ECO:0007669"/>
    <property type="project" value="TreeGrafter"/>
</dbReference>
<dbReference type="AlphaFoldDB" id="A0A2L0UH00"/>
<gene>
    <name evidence="6" type="ORF">CVO76_13195</name>
</gene>
<dbReference type="Pfam" id="PF00126">
    <property type="entry name" value="HTH_1"/>
    <property type="match status" value="1"/>
</dbReference>
<evidence type="ECO:0000313" key="6">
    <source>
        <dbReference type="EMBL" id="AUZ88488.1"/>
    </source>
</evidence>
<dbReference type="CDD" id="cd05466">
    <property type="entry name" value="PBP2_LTTR_substrate"/>
    <property type="match status" value="1"/>
</dbReference>
<evidence type="ECO:0000256" key="3">
    <source>
        <dbReference type="ARBA" id="ARBA00023125"/>
    </source>
</evidence>
<organism evidence="6 7">
    <name type="scientific">Arthrobacter agilis</name>
    <dbReference type="NCBI Taxonomy" id="37921"/>
    <lineage>
        <taxon>Bacteria</taxon>
        <taxon>Bacillati</taxon>
        <taxon>Actinomycetota</taxon>
        <taxon>Actinomycetes</taxon>
        <taxon>Micrococcales</taxon>
        <taxon>Micrococcaceae</taxon>
        <taxon>Arthrobacter</taxon>
    </lineage>
</organism>
<keyword evidence="4" id="KW-0804">Transcription</keyword>
<name>A0A2L0UH00_9MICC</name>
<sequence length="309" mass="32805">MDLHQLRLLRELGERGSLAAVARSLHVSASAVSQQLTALQRRVEVPLTERKGRNLVLTGAGRALASAAVDISVAMSSAEQAVSRYVQDPTATVSISAFTSAGLTWFGPLLHALSADGNPRVVLHDRDVGQEAFPALAADYDLVIAHRLEHSKPWPDTISVLPLVHEPLDVAMSDRHRLALAPSVGVADLLDEEWVSVQDGYPLESALQAIAVHAGRPPTVTHRINEFLIAAAIVSAGSAIALMPRRTAPPPLGSGIVLKSLHDLPLARHVDILCRPEALHRTAVRTVVTTLQNHASGGPDQTGSRASAS</sequence>
<accession>A0A2L0UH00</accession>
<dbReference type="GO" id="GO:0003677">
    <property type="term" value="F:DNA binding"/>
    <property type="evidence" value="ECO:0007669"/>
    <property type="project" value="UniProtKB-KW"/>
</dbReference>
<comment type="similarity">
    <text evidence="1">Belongs to the LysR transcriptional regulatory family.</text>
</comment>
<dbReference type="EMBL" id="CP024915">
    <property type="protein sequence ID" value="AUZ88488.1"/>
    <property type="molecule type" value="Genomic_DNA"/>
</dbReference>